<keyword evidence="6 7" id="KW-0067">ATP-binding</keyword>
<dbReference type="Proteomes" id="UP001165378">
    <property type="component" value="Unassembled WGS sequence"/>
</dbReference>
<feature type="binding site" evidence="7">
    <location>
        <position position="43"/>
    </location>
    <ligand>
        <name>ATP</name>
        <dbReference type="ChEBI" id="CHEBI:30616"/>
    </ligand>
</feature>
<keyword evidence="11" id="KW-1185">Reference proteome</keyword>
<feature type="domain" description="Protein kinase" evidence="9">
    <location>
        <begin position="15"/>
        <end position="263"/>
    </location>
</feature>
<keyword evidence="4 7" id="KW-0547">Nucleotide-binding</keyword>
<dbReference type="SUPFAM" id="SSF56112">
    <property type="entry name" value="Protein kinase-like (PK-like)"/>
    <property type="match status" value="1"/>
</dbReference>
<dbReference type="SMART" id="SM00220">
    <property type="entry name" value="S_TKc"/>
    <property type="match status" value="1"/>
</dbReference>
<evidence type="ECO:0000313" key="11">
    <source>
        <dbReference type="Proteomes" id="UP001165378"/>
    </source>
</evidence>
<organism evidence="10 11">
    <name type="scientific">Yinghuangia soli</name>
    <dbReference type="NCBI Taxonomy" id="2908204"/>
    <lineage>
        <taxon>Bacteria</taxon>
        <taxon>Bacillati</taxon>
        <taxon>Actinomycetota</taxon>
        <taxon>Actinomycetes</taxon>
        <taxon>Kitasatosporales</taxon>
        <taxon>Streptomycetaceae</taxon>
        <taxon>Yinghuangia</taxon>
    </lineage>
</organism>
<comment type="similarity">
    <text evidence="1">Belongs to the protein kinase superfamily. NEK Ser/Thr protein kinase family. NIMA subfamily.</text>
</comment>
<feature type="compositionally biased region" description="Low complexity" evidence="8">
    <location>
        <begin position="270"/>
        <end position="279"/>
    </location>
</feature>
<dbReference type="AlphaFoldDB" id="A0AA41TZ43"/>
<protein>
    <recommendedName>
        <fullName evidence="2">non-specific serine/threonine protein kinase</fullName>
        <ecNumber evidence="2">2.7.11.1</ecNumber>
    </recommendedName>
</protein>
<dbReference type="InterPro" id="IPR017441">
    <property type="entry name" value="Protein_kinase_ATP_BS"/>
</dbReference>
<evidence type="ECO:0000256" key="4">
    <source>
        <dbReference type="ARBA" id="ARBA00022741"/>
    </source>
</evidence>
<feature type="compositionally biased region" description="Pro residues" evidence="8">
    <location>
        <begin position="374"/>
        <end position="385"/>
    </location>
</feature>
<dbReference type="InterPro" id="IPR011009">
    <property type="entry name" value="Kinase-like_dom_sf"/>
</dbReference>
<dbReference type="InterPro" id="IPR013783">
    <property type="entry name" value="Ig-like_fold"/>
</dbReference>
<dbReference type="PROSITE" id="PS00107">
    <property type="entry name" value="PROTEIN_KINASE_ATP"/>
    <property type="match status" value="1"/>
</dbReference>
<dbReference type="EC" id="2.7.11.1" evidence="2"/>
<dbReference type="CDD" id="cd14014">
    <property type="entry name" value="STKc_PknB_like"/>
    <property type="match status" value="1"/>
</dbReference>
<feature type="region of interest" description="Disordered" evidence="8">
    <location>
        <begin position="350"/>
        <end position="401"/>
    </location>
</feature>
<dbReference type="RefSeq" id="WP_235052604.1">
    <property type="nucleotide sequence ID" value="NZ_JAKFHA010000006.1"/>
</dbReference>
<dbReference type="PROSITE" id="PS50011">
    <property type="entry name" value="PROTEIN_KINASE_DOM"/>
    <property type="match status" value="1"/>
</dbReference>
<feature type="compositionally biased region" description="Low complexity" evidence="8">
    <location>
        <begin position="357"/>
        <end position="373"/>
    </location>
</feature>
<name>A0AA41TZ43_9ACTN</name>
<dbReference type="Pfam" id="PF00069">
    <property type="entry name" value="Pkinase"/>
    <property type="match status" value="1"/>
</dbReference>
<evidence type="ECO:0000256" key="6">
    <source>
        <dbReference type="ARBA" id="ARBA00022840"/>
    </source>
</evidence>
<keyword evidence="3" id="KW-0808">Transferase</keyword>
<feature type="compositionally biased region" description="Low complexity" evidence="8">
    <location>
        <begin position="386"/>
        <end position="395"/>
    </location>
</feature>
<evidence type="ECO:0000256" key="5">
    <source>
        <dbReference type="ARBA" id="ARBA00022777"/>
    </source>
</evidence>
<dbReference type="InterPro" id="IPR000719">
    <property type="entry name" value="Prot_kinase_dom"/>
</dbReference>
<proteinExistence type="inferred from homology"/>
<dbReference type="Gene3D" id="3.30.200.20">
    <property type="entry name" value="Phosphorylase Kinase, domain 1"/>
    <property type="match status" value="1"/>
</dbReference>
<evidence type="ECO:0000313" key="10">
    <source>
        <dbReference type="EMBL" id="MCF2528448.1"/>
    </source>
</evidence>
<keyword evidence="10" id="KW-0723">Serine/threonine-protein kinase</keyword>
<evidence type="ECO:0000256" key="1">
    <source>
        <dbReference type="ARBA" id="ARBA00010886"/>
    </source>
</evidence>
<accession>A0AA41TZ43</accession>
<comment type="caution">
    <text evidence="10">The sequence shown here is derived from an EMBL/GenBank/DDBJ whole genome shotgun (WGS) entry which is preliminary data.</text>
</comment>
<dbReference type="GO" id="GO:0005524">
    <property type="term" value="F:ATP binding"/>
    <property type="evidence" value="ECO:0007669"/>
    <property type="project" value="UniProtKB-UniRule"/>
</dbReference>
<dbReference type="Gene3D" id="1.10.510.10">
    <property type="entry name" value="Transferase(Phosphotransferase) domain 1"/>
    <property type="match status" value="1"/>
</dbReference>
<dbReference type="GO" id="GO:0004674">
    <property type="term" value="F:protein serine/threonine kinase activity"/>
    <property type="evidence" value="ECO:0007669"/>
    <property type="project" value="UniProtKB-KW"/>
</dbReference>
<dbReference type="PANTHER" id="PTHR43671">
    <property type="entry name" value="SERINE/THREONINE-PROTEIN KINASE NEK"/>
    <property type="match status" value="1"/>
</dbReference>
<evidence type="ECO:0000256" key="7">
    <source>
        <dbReference type="PROSITE-ProRule" id="PRU10141"/>
    </source>
</evidence>
<evidence type="ECO:0000256" key="8">
    <source>
        <dbReference type="SAM" id="MobiDB-lite"/>
    </source>
</evidence>
<keyword evidence="5 10" id="KW-0418">Kinase</keyword>
<dbReference type="GO" id="GO:0005975">
    <property type="term" value="P:carbohydrate metabolic process"/>
    <property type="evidence" value="ECO:0007669"/>
    <property type="project" value="UniProtKB-ARBA"/>
</dbReference>
<dbReference type="EMBL" id="JAKFHA010000006">
    <property type="protein sequence ID" value="MCF2528448.1"/>
    <property type="molecule type" value="Genomic_DNA"/>
</dbReference>
<dbReference type="InterPro" id="IPR008271">
    <property type="entry name" value="Ser/Thr_kinase_AS"/>
</dbReference>
<sequence length="540" mass="56777">MSERRTAVPARVGPYRILRELGAGGMGRVLLGEAVSGRRVAVKLIHAHLLDAPQARERFAREITLLRRVSGAFTAPVVDADTEADAPWVATQFIDAPTLEDGVGANGPLPAEQVWRLAAGLVEALREMGRADVVHRDLKPSNILLTDDGPRVIDFGISHLVGDARITRVGYFIGTPEYMAPEQATESSIGAAADVFALGGVVLFAATGHGPFPAESIPAQLVKLMTEEPDLTGLPDELRELVAGCLAKKAADRPSADDLDALFRQRSGVPRPARFAPRTAPDDEPELYTVTSPRPEPSPVHELTTSRRPTPEPAPAGTSWAWTKAVVAVLAVLGALAVLLWKLPGLWEERSPGGKPGDPATATTGAPQPGAAPSAPPGSAPPSPGEPGSLPPAGSLAGLPACASPGNAELVLTGSRPQDSKYRVGEQVKLTLEVRNTGKETCAVDLSQKTATVEIKSGADHIWSPADCAPAETPPEITQIQPGKSVTRTWTWTWTRSDPARCNGRAPALGTPPVGARMAATAKISGIQWASKPYEWTVSG</sequence>
<dbReference type="PROSITE" id="PS00108">
    <property type="entry name" value="PROTEIN_KINASE_ST"/>
    <property type="match status" value="1"/>
</dbReference>
<evidence type="ECO:0000256" key="2">
    <source>
        <dbReference type="ARBA" id="ARBA00012513"/>
    </source>
</evidence>
<feature type="region of interest" description="Disordered" evidence="8">
    <location>
        <begin position="270"/>
        <end position="318"/>
    </location>
</feature>
<reference evidence="10" key="1">
    <citation type="submission" date="2022-01" db="EMBL/GenBank/DDBJ databases">
        <title>Genome-Based Taxonomic Classification of the Phylum Actinobacteria.</title>
        <authorList>
            <person name="Gao Y."/>
        </authorList>
    </citation>
    <scope>NUCLEOTIDE SEQUENCE</scope>
    <source>
        <strain evidence="10">KLBMP 8922</strain>
    </source>
</reference>
<evidence type="ECO:0000256" key="3">
    <source>
        <dbReference type="ARBA" id="ARBA00022679"/>
    </source>
</evidence>
<dbReference type="Gene3D" id="2.60.40.10">
    <property type="entry name" value="Immunoglobulins"/>
    <property type="match status" value="1"/>
</dbReference>
<evidence type="ECO:0000259" key="9">
    <source>
        <dbReference type="PROSITE" id="PS50011"/>
    </source>
</evidence>
<gene>
    <name evidence="10" type="ORF">LZ495_14625</name>
</gene>
<dbReference type="InterPro" id="IPR050660">
    <property type="entry name" value="NEK_Ser/Thr_kinase"/>
</dbReference>
<dbReference type="PANTHER" id="PTHR43671:SF13">
    <property type="entry name" value="SERINE_THREONINE-PROTEIN KINASE NEK2"/>
    <property type="match status" value="1"/>
</dbReference>